<sequence>MNMFDKKNNMKTKILMIALVLMVCSACKKSFLELEPKTRVTANLSYITEDDYRQAVTGIYASLLGLYNDAYVMGEMRSDNANYVFNATISGGQFISKYEIASFIDVPNNFNTKNKFVFCYQGISRANAVLKRIDASSINATLKSNLKGQAEFLRAFYYFELVQYYGDVPLYLTDLSEVNNVAETKLPRAPKADVYKQILADATDAANLLPNTPVVKGQVAKGAAKMLLGYVYMTLKQYADAERVLKEVTTLGYSLLPDYASIFLPANKNNAESIFEVQYLQGNFGLQNGIVYQLLPAASQTVNLTGIVGNNQTTGGWNVPSADLIAAYEANDKRKAVSIATSYIDGSGNTVQQVYVKKYLNLPHFQYNNTNDDWPVYRYADALLLLAESLNEQGKNAEAITYLDQVRTRAGITTYALSGQTDLRAAIAKERRVELAFENHRWLDLVRTGQAITVMNAYGAKLKPTRPDISPLAFNVTANRLIFPIPQDELNLNNLLTQNPGY</sequence>
<keyword evidence="4" id="KW-0472">Membrane</keyword>
<gene>
    <name evidence="9" type="ORF">GCM10008119_19680</name>
</gene>
<comment type="caution">
    <text evidence="9">The sequence shown here is derived from an EMBL/GenBank/DDBJ whole genome shotgun (WGS) entry which is preliminary data.</text>
</comment>
<name>A0ABQ2BJ67_9SPHI</name>
<evidence type="ECO:0000256" key="1">
    <source>
        <dbReference type="ARBA" id="ARBA00004442"/>
    </source>
</evidence>
<evidence type="ECO:0000256" key="2">
    <source>
        <dbReference type="ARBA" id="ARBA00006275"/>
    </source>
</evidence>
<evidence type="ECO:0000256" key="3">
    <source>
        <dbReference type="ARBA" id="ARBA00022729"/>
    </source>
</evidence>
<comment type="subcellular location">
    <subcellularLocation>
        <location evidence="1">Cell outer membrane</location>
    </subcellularLocation>
</comment>
<evidence type="ECO:0000256" key="6">
    <source>
        <dbReference type="SAM" id="SignalP"/>
    </source>
</evidence>
<dbReference type="CDD" id="cd08977">
    <property type="entry name" value="SusD"/>
    <property type="match status" value="1"/>
</dbReference>
<evidence type="ECO:0000256" key="5">
    <source>
        <dbReference type="ARBA" id="ARBA00023237"/>
    </source>
</evidence>
<evidence type="ECO:0000259" key="8">
    <source>
        <dbReference type="Pfam" id="PF14322"/>
    </source>
</evidence>
<keyword evidence="3 6" id="KW-0732">Signal</keyword>
<dbReference type="Pfam" id="PF07980">
    <property type="entry name" value="SusD_RagB"/>
    <property type="match status" value="1"/>
</dbReference>
<proteinExistence type="inferred from homology"/>
<reference evidence="10" key="1">
    <citation type="journal article" date="2019" name="Int. J. Syst. Evol. Microbiol.">
        <title>The Global Catalogue of Microorganisms (GCM) 10K type strain sequencing project: providing services to taxonomists for standard genome sequencing and annotation.</title>
        <authorList>
            <consortium name="The Broad Institute Genomics Platform"/>
            <consortium name="The Broad Institute Genome Sequencing Center for Infectious Disease"/>
            <person name="Wu L."/>
            <person name="Ma J."/>
        </authorList>
    </citation>
    <scope>NUCLEOTIDE SEQUENCE [LARGE SCALE GENOMIC DNA]</scope>
    <source>
        <strain evidence="10">CCM 8939</strain>
    </source>
</reference>
<dbReference type="InterPro" id="IPR011990">
    <property type="entry name" value="TPR-like_helical_dom_sf"/>
</dbReference>
<dbReference type="EMBL" id="BMDJ01000004">
    <property type="protein sequence ID" value="GGI25840.1"/>
    <property type="molecule type" value="Genomic_DNA"/>
</dbReference>
<evidence type="ECO:0000259" key="7">
    <source>
        <dbReference type="Pfam" id="PF07980"/>
    </source>
</evidence>
<feature type="domain" description="RagB/SusD" evidence="7">
    <location>
        <begin position="349"/>
        <end position="502"/>
    </location>
</feature>
<protein>
    <submittedName>
        <fullName evidence="9">Membrane protein</fullName>
    </submittedName>
</protein>
<comment type="similarity">
    <text evidence="2">Belongs to the SusD family.</text>
</comment>
<evidence type="ECO:0000313" key="10">
    <source>
        <dbReference type="Proteomes" id="UP000645390"/>
    </source>
</evidence>
<dbReference type="Pfam" id="PF14322">
    <property type="entry name" value="SusD-like_3"/>
    <property type="match status" value="1"/>
</dbReference>
<evidence type="ECO:0000313" key="9">
    <source>
        <dbReference type="EMBL" id="GGI25840.1"/>
    </source>
</evidence>
<accession>A0ABQ2BJ67</accession>
<dbReference type="Proteomes" id="UP000645390">
    <property type="component" value="Unassembled WGS sequence"/>
</dbReference>
<feature type="signal peptide" evidence="6">
    <location>
        <begin position="1"/>
        <end position="28"/>
    </location>
</feature>
<feature type="domain" description="SusD-like N-terminal" evidence="8">
    <location>
        <begin position="86"/>
        <end position="232"/>
    </location>
</feature>
<keyword evidence="10" id="KW-1185">Reference proteome</keyword>
<dbReference type="SUPFAM" id="SSF48452">
    <property type="entry name" value="TPR-like"/>
    <property type="match status" value="1"/>
</dbReference>
<keyword evidence="5" id="KW-0998">Cell outer membrane</keyword>
<evidence type="ECO:0000256" key="4">
    <source>
        <dbReference type="ARBA" id="ARBA00023136"/>
    </source>
</evidence>
<dbReference type="InterPro" id="IPR012944">
    <property type="entry name" value="SusD_RagB_dom"/>
</dbReference>
<feature type="chain" id="PRO_5046692358" evidence="6">
    <location>
        <begin position="29"/>
        <end position="502"/>
    </location>
</feature>
<dbReference type="InterPro" id="IPR033985">
    <property type="entry name" value="SusD-like_N"/>
</dbReference>
<organism evidence="9 10">
    <name type="scientific">Pedobacter mendelii</name>
    <dbReference type="NCBI Taxonomy" id="1908240"/>
    <lineage>
        <taxon>Bacteria</taxon>
        <taxon>Pseudomonadati</taxon>
        <taxon>Bacteroidota</taxon>
        <taxon>Sphingobacteriia</taxon>
        <taxon>Sphingobacteriales</taxon>
        <taxon>Sphingobacteriaceae</taxon>
        <taxon>Pedobacter</taxon>
    </lineage>
</organism>
<dbReference type="Gene3D" id="1.25.40.390">
    <property type="match status" value="1"/>
</dbReference>